<reference evidence="3" key="2">
    <citation type="submission" date="2016-02" db="EMBL/GenBank/DDBJ databases">
        <title>Draft genome sequence of five rapidly growing Mycobacterium species.</title>
        <authorList>
            <person name="Katahira K."/>
            <person name="Gotou Y."/>
            <person name="Iida K."/>
            <person name="Ogura Y."/>
            <person name="Hayashi T."/>
        </authorList>
    </citation>
    <scope>NUCLEOTIDE SEQUENCE [LARGE SCALE GENOMIC DNA]</scope>
    <source>
        <strain evidence="3">JCM15298</strain>
    </source>
</reference>
<protein>
    <submittedName>
        <fullName evidence="2">Uncharacterized protein</fullName>
    </submittedName>
</protein>
<accession>A0A100WCC9</accession>
<sequence length="118" mass="12636">MNLDPKTLSDEPEPEAEPLPDVDVTTPSVVVSDEFVDRLYSMTSQQATPELIREILAAQNLANSGCAQGTIRRNEANGAVAVKVCRGGVPMWAVIHPDGGFSFDTEPTLPWQLVSGGN</sequence>
<evidence type="ECO:0000313" key="3">
    <source>
        <dbReference type="Proteomes" id="UP000069443"/>
    </source>
</evidence>
<name>A0A100WCC9_MYCCR</name>
<dbReference type="EMBL" id="BCSY01000039">
    <property type="protein sequence ID" value="GAS95453.1"/>
    <property type="molecule type" value="Genomic_DNA"/>
</dbReference>
<dbReference type="STRING" id="228230.RMCC_2419"/>
<dbReference type="AlphaFoldDB" id="A0A100WCC9"/>
<gene>
    <name evidence="2" type="ORF">RMCC_2419</name>
</gene>
<dbReference type="RefSeq" id="WP_131805266.1">
    <property type="nucleotide sequence ID" value="NZ_BCSY01000039.1"/>
</dbReference>
<proteinExistence type="predicted"/>
<reference evidence="3" key="1">
    <citation type="journal article" date="2016" name="Genome Announc.">
        <title>Draft Genome Sequences of Five Rapidly Growing Mycobacterium Species, M. thermoresistibile, M. fortuitum subsp. acetamidolyticum, M. canariasense, M. brisbanense, and M. novocastrense.</title>
        <authorList>
            <person name="Katahira K."/>
            <person name="Ogura Y."/>
            <person name="Gotoh Y."/>
            <person name="Hayashi T."/>
        </authorList>
    </citation>
    <scope>NUCLEOTIDE SEQUENCE [LARGE SCALE GENOMIC DNA]</scope>
    <source>
        <strain evidence="3">JCM15298</strain>
    </source>
</reference>
<evidence type="ECO:0000256" key="1">
    <source>
        <dbReference type="SAM" id="MobiDB-lite"/>
    </source>
</evidence>
<feature type="compositionally biased region" description="Acidic residues" evidence="1">
    <location>
        <begin position="10"/>
        <end position="20"/>
    </location>
</feature>
<feature type="region of interest" description="Disordered" evidence="1">
    <location>
        <begin position="1"/>
        <end position="24"/>
    </location>
</feature>
<organism evidence="2 3">
    <name type="scientific">Mycolicibacterium canariasense</name>
    <name type="common">Mycobacterium canariasense</name>
    <dbReference type="NCBI Taxonomy" id="228230"/>
    <lineage>
        <taxon>Bacteria</taxon>
        <taxon>Bacillati</taxon>
        <taxon>Actinomycetota</taxon>
        <taxon>Actinomycetes</taxon>
        <taxon>Mycobacteriales</taxon>
        <taxon>Mycobacteriaceae</taxon>
        <taxon>Mycolicibacterium</taxon>
    </lineage>
</organism>
<comment type="caution">
    <text evidence="2">The sequence shown here is derived from an EMBL/GenBank/DDBJ whole genome shotgun (WGS) entry which is preliminary data.</text>
</comment>
<dbReference type="Proteomes" id="UP000069443">
    <property type="component" value="Unassembled WGS sequence"/>
</dbReference>
<evidence type="ECO:0000313" key="2">
    <source>
        <dbReference type="EMBL" id="GAS95453.1"/>
    </source>
</evidence>
<keyword evidence="3" id="KW-1185">Reference proteome</keyword>